<feature type="compositionally biased region" description="Basic and acidic residues" evidence="1">
    <location>
        <begin position="54"/>
        <end position="87"/>
    </location>
</feature>
<dbReference type="AlphaFoldDB" id="A0A2K3QN65"/>
<comment type="caution">
    <text evidence="3">The sequence shown here is derived from an EMBL/GenBank/DDBJ whole genome shotgun (WGS) entry which is preliminary data.</text>
</comment>
<keyword evidence="4" id="KW-1185">Reference proteome</keyword>
<feature type="non-terminal residue" evidence="3">
    <location>
        <position position="1"/>
    </location>
</feature>
<dbReference type="STRING" id="45235.A0A2K3QN65"/>
<organism evidence="3 4">
    <name type="scientific">Tolypocladium capitatum</name>
    <dbReference type="NCBI Taxonomy" id="45235"/>
    <lineage>
        <taxon>Eukaryota</taxon>
        <taxon>Fungi</taxon>
        <taxon>Dikarya</taxon>
        <taxon>Ascomycota</taxon>
        <taxon>Pezizomycotina</taxon>
        <taxon>Sordariomycetes</taxon>
        <taxon>Hypocreomycetidae</taxon>
        <taxon>Hypocreales</taxon>
        <taxon>Ophiocordycipitaceae</taxon>
        <taxon>Tolypocladium</taxon>
    </lineage>
</organism>
<evidence type="ECO:0000259" key="2">
    <source>
        <dbReference type="Pfam" id="PF09429"/>
    </source>
</evidence>
<evidence type="ECO:0000313" key="3">
    <source>
        <dbReference type="EMBL" id="PNY28967.1"/>
    </source>
</evidence>
<feature type="region of interest" description="Disordered" evidence="1">
    <location>
        <begin position="124"/>
        <end position="229"/>
    </location>
</feature>
<protein>
    <recommendedName>
        <fullName evidence="2">Wbp11/ELF5/Saf1 N-terminal domain-containing protein</fullName>
    </recommendedName>
</protein>
<name>A0A2K3QN65_9HYPO</name>
<accession>A0A2K3QN65</accession>
<feature type="domain" description="Wbp11/ELF5/Saf1 N-terminal" evidence="2">
    <location>
        <begin position="44"/>
        <end position="121"/>
    </location>
</feature>
<dbReference type="OrthoDB" id="5597581at2759"/>
<dbReference type="EMBL" id="NRSZ01000181">
    <property type="protein sequence ID" value="PNY28967.1"/>
    <property type="molecule type" value="Genomic_DNA"/>
</dbReference>
<feature type="region of interest" description="Disordered" evidence="1">
    <location>
        <begin position="1"/>
        <end position="87"/>
    </location>
</feature>
<dbReference type="GO" id="GO:0006396">
    <property type="term" value="P:RNA processing"/>
    <property type="evidence" value="ECO:0007669"/>
    <property type="project" value="InterPro"/>
</dbReference>
<dbReference type="Pfam" id="PF09429">
    <property type="entry name" value="Wbp11"/>
    <property type="match status" value="1"/>
</dbReference>
<reference evidence="3 4" key="1">
    <citation type="submission" date="2017-08" db="EMBL/GenBank/DDBJ databases">
        <title>Harnessing the power of phylogenomics to disentangle the directionality and signatures of interkingdom host jumping in the parasitic fungal genus Tolypocladium.</title>
        <authorList>
            <person name="Quandt C.A."/>
            <person name="Patterson W."/>
            <person name="Spatafora J.W."/>
        </authorList>
    </citation>
    <scope>NUCLEOTIDE SEQUENCE [LARGE SCALE GENOMIC DNA]</scope>
    <source>
        <strain evidence="3 4">CBS 113982</strain>
    </source>
</reference>
<feature type="compositionally biased region" description="Low complexity" evidence="1">
    <location>
        <begin position="282"/>
        <end position="305"/>
    </location>
</feature>
<dbReference type="Proteomes" id="UP000236621">
    <property type="component" value="Unassembled WGS sequence"/>
</dbReference>
<evidence type="ECO:0000256" key="1">
    <source>
        <dbReference type="SAM" id="MobiDB-lite"/>
    </source>
</evidence>
<gene>
    <name evidence="3" type="ORF">TCAP_01114</name>
</gene>
<evidence type="ECO:0000313" key="4">
    <source>
        <dbReference type="Proteomes" id="UP000236621"/>
    </source>
</evidence>
<feature type="compositionally biased region" description="Basic and acidic residues" evidence="1">
    <location>
        <begin position="197"/>
        <end position="229"/>
    </location>
</feature>
<feature type="region of interest" description="Disordered" evidence="1">
    <location>
        <begin position="262"/>
        <end position="313"/>
    </location>
</feature>
<dbReference type="InterPro" id="IPR019007">
    <property type="entry name" value="Wbp11/ELF5/Saf1_N"/>
</dbReference>
<proteinExistence type="predicted"/>
<sequence>DGSARRREHEVAVDRSLSHHKRLIIARSDDPSDLGAPEPKMPKEKNYNPVQAQRKADKAKAIKKGKAEVQDRRNERLARRNPERIQKQLDDLKAIASKGGKLSSHEEQMLGGLEKELRAVTRAREAVGDKAPTFGGRRDVDGGSGALGKRRRGSQDASSSGEEVPEDVQRIPMPRDTPPPMPKEVLDKWYSRRRARRNAENAARRDQDGQEGNERAGKKETAVTEPKTVYEAKPVMRDLRREAVSAFVPAVVQAKMTKGRGLGGLLEPEEADRLEREGYLQSSAESRAAGAAPAAASAPRTATVEAVEDEEEG</sequence>
<feature type="compositionally biased region" description="Basic and acidic residues" evidence="1">
    <location>
        <begin position="1"/>
        <end position="17"/>
    </location>
</feature>